<keyword evidence="5" id="KW-0119">Carbohydrate metabolism</keyword>
<evidence type="ECO:0000256" key="2">
    <source>
        <dbReference type="ARBA" id="ARBA00022723"/>
    </source>
</evidence>
<dbReference type="InterPro" id="IPR011330">
    <property type="entry name" value="Glyco_hydro/deAcase_b/a-brl"/>
</dbReference>
<keyword evidence="2" id="KW-0479">Metal-binding</keyword>
<dbReference type="InterPro" id="IPR022948">
    <property type="entry name" value="COD_ChbG_bac"/>
</dbReference>
<evidence type="ECO:0000256" key="3">
    <source>
        <dbReference type="ARBA" id="ARBA00022801"/>
    </source>
</evidence>
<keyword evidence="4" id="KW-0460">Magnesium</keyword>
<protein>
    <submittedName>
        <fullName evidence="6">Chitooligosaccharide deacetylase ChbG</fullName>
        <ecNumber evidence="6">3.5.1.105</ecNumber>
    </submittedName>
</protein>
<dbReference type="RefSeq" id="WP_237360023.1">
    <property type="nucleotide sequence ID" value="NZ_CAKLDM010000001.1"/>
</dbReference>
<reference evidence="6" key="1">
    <citation type="submission" date="2021-11" db="EMBL/GenBank/DDBJ databases">
        <authorList>
            <person name="Rodrigo-Torres L."/>
            <person name="Arahal R. D."/>
            <person name="Lucena T."/>
        </authorList>
    </citation>
    <scope>NUCLEOTIDE SEQUENCE</scope>
    <source>
        <strain evidence="6">CECT 7928</strain>
    </source>
</reference>
<dbReference type="Pfam" id="PF04794">
    <property type="entry name" value="YdjC"/>
    <property type="match status" value="1"/>
</dbReference>
<dbReference type="GO" id="GO:0036311">
    <property type="term" value="F:chitin disaccharide deacetylase activity"/>
    <property type="evidence" value="ECO:0007669"/>
    <property type="project" value="UniProtKB-EC"/>
</dbReference>
<keyword evidence="3 6" id="KW-0378">Hydrolase</keyword>
<dbReference type="EC" id="3.5.1.105" evidence="6"/>
<name>A0ABN8E1G7_9VIBR</name>
<dbReference type="SUPFAM" id="SSF88713">
    <property type="entry name" value="Glycoside hydrolase/deacetylase"/>
    <property type="match status" value="1"/>
</dbReference>
<dbReference type="CDD" id="cd10803">
    <property type="entry name" value="YdjC_EF3048_like"/>
    <property type="match status" value="1"/>
</dbReference>
<dbReference type="PANTHER" id="PTHR31609:SF1">
    <property type="entry name" value="CARBOHYDRATE DEACETYLASE"/>
    <property type="match status" value="1"/>
</dbReference>
<gene>
    <name evidence="6" type="primary">chbG</name>
    <name evidence="6" type="ORF">VMF7928_00626</name>
</gene>
<comment type="cofactor">
    <cofactor evidence="1">
        <name>Mg(2+)</name>
        <dbReference type="ChEBI" id="CHEBI:18420"/>
    </cofactor>
</comment>
<evidence type="ECO:0000256" key="4">
    <source>
        <dbReference type="ARBA" id="ARBA00022842"/>
    </source>
</evidence>
<dbReference type="Gene3D" id="3.20.20.370">
    <property type="entry name" value="Glycoside hydrolase/deacetylase"/>
    <property type="match status" value="1"/>
</dbReference>
<accession>A0ABN8E1G7</accession>
<dbReference type="EMBL" id="CAKLDM010000001">
    <property type="protein sequence ID" value="CAH0536680.1"/>
    <property type="molecule type" value="Genomic_DNA"/>
</dbReference>
<comment type="caution">
    <text evidence="6">The sequence shown here is derived from an EMBL/GenBank/DDBJ whole genome shotgun (WGS) entry which is preliminary data.</text>
</comment>
<proteinExistence type="predicted"/>
<keyword evidence="7" id="KW-1185">Reference proteome</keyword>
<organism evidence="6 7">
    <name type="scientific">Vibrio marisflavi CECT 7928</name>
    <dbReference type="NCBI Taxonomy" id="634439"/>
    <lineage>
        <taxon>Bacteria</taxon>
        <taxon>Pseudomonadati</taxon>
        <taxon>Pseudomonadota</taxon>
        <taxon>Gammaproteobacteria</taxon>
        <taxon>Vibrionales</taxon>
        <taxon>Vibrionaceae</taxon>
        <taxon>Vibrio</taxon>
    </lineage>
</organism>
<evidence type="ECO:0000313" key="7">
    <source>
        <dbReference type="Proteomes" id="UP000838748"/>
    </source>
</evidence>
<dbReference type="InterPro" id="IPR006879">
    <property type="entry name" value="YdjC-like"/>
</dbReference>
<evidence type="ECO:0000256" key="5">
    <source>
        <dbReference type="ARBA" id="ARBA00023277"/>
    </source>
</evidence>
<evidence type="ECO:0000313" key="6">
    <source>
        <dbReference type="EMBL" id="CAH0536680.1"/>
    </source>
</evidence>
<evidence type="ECO:0000256" key="1">
    <source>
        <dbReference type="ARBA" id="ARBA00001946"/>
    </source>
</evidence>
<sequence length="253" mass="27885">MKLIVNIDDFGLTESVNKSVVECFRFGIAQSTTMMMNQPATEHAIELIKQGLVPNVGLHITLTSGRPILEPGVVPDLVDDNGFFLKQDKALSLASLDYDQAYNEFKAQYNKAVQAGIKLTHIDSHHFAAVFPAYKEVFIAFANDVGLPVRRVDHVLPGCSGLAVATTEAFSANFYGDGVTLDTLKSTILEYSQKFPDGTLELMSHTSLEGDTLLPELSSYTDKRVDEFNLLTSQKLKDWLVVNNVECTSFKSV</sequence>
<dbReference type="PANTHER" id="PTHR31609">
    <property type="entry name" value="YDJC DEACETYLASE FAMILY MEMBER"/>
    <property type="match status" value="1"/>
</dbReference>
<dbReference type="Proteomes" id="UP000838748">
    <property type="component" value="Unassembled WGS sequence"/>
</dbReference>